<evidence type="ECO:0000313" key="1">
    <source>
        <dbReference type="EMBL" id="GGK34788.1"/>
    </source>
</evidence>
<accession>A0A8J3BNQ9</accession>
<sequence>MTVMPALRAMATVDHQPGATRAAVWNTNRSVGDDFGVSHGNAVVVDLERDPEATAKLASLTMRSAVVLTPGSTVTGLPWNGSVLTEADITEFVAETQEHQADILAAVNRYRKRVKSKIVDPSFPVVPAKRRASGAQDTPEQRALATANFLALAWAFWLATESERQRRTVHPTTGATPWMMPGDLNAAEIAEFPPRFAQRVYLVRTS</sequence>
<comment type="caution">
    <text evidence="1">The sequence shown here is derived from an EMBL/GenBank/DDBJ whole genome shotgun (WGS) entry which is preliminary data.</text>
</comment>
<reference evidence="1" key="2">
    <citation type="submission" date="2020-09" db="EMBL/GenBank/DDBJ databases">
        <authorList>
            <person name="Sun Q."/>
            <person name="Ohkuma M."/>
        </authorList>
    </citation>
    <scope>NUCLEOTIDE SEQUENCE</scope>
    <source>
        <strain evidence="1">JCM 3091</strain>
    </source>
</reference>
<protein>
    <submittedName>
        <fullName evidence="1">Uncharacterized protein</fullName>
    </submittedName>
</protein>
<organism evidence="1 2">
    <name type="scientific">Pilimelia terevasa</name>
    <dbReference type="NCBI Taxonomy" id="53372"/>
    <lineage>
        <taxon>Bacteria</taxon>
        <taxon>Bacillati</taxon>
        <taxon>Actinomycetota</taxon>
        <taxon>Actinomycetes</taxon>
        <taxon>Micromonosporales</taxon>
        <taxon>Micromonosporaceae</taxon>
        <taxon>Pilimelia</taxon>
    </lineage>
</organism>
<reference evidence="1" key="1">
    <citation type="journal article" date="2014" name="Int. J. Syst. Evol. Microbiol.">
        <title>Complete genome sequence of Corynebacterium casei LMG S-19264T (=DSM 44701T), isolated from a smear-ripened cheese.</title>
        <authorList>
            <consortium name="US DOE Joint Genome Institute (JGI-PGF)"/>
            <person name="Walter F."/>
            <person name="Albersmeier A."/>
            <person name="Kalinowski J."/>
            <person name="Ruckert C."/>
        </authorList>
    </citation>
    <scope>NUCLEOTIDE SEQUENCE</scope>
    <source>
        <strain evidence="1">JCM 3091</strain>
    </source>
</reference>
<dbReference type="EMBL" id="BMQC01000010">
    <property type="protein sequence ID" value="GGK34788.1"/>
    <property type="molecule type" value="Genomic_DNA"/>
</dbReference>
<keyword evidence="2" id="KW-1185">Reference proteome</keyword>
<dbReference type="Proteomes" id="UP000662200">
    <property type="component" value="Unassembled WGS sequence"/>
</dbReference>
<proteinExistence type="predicted"/>
<dbReference type="AlphaFoldDB" id="A0A8J3BNQ9"/>
<evidence type="ECO:0000313" key="2">
    <source>
        <dbReference type="Proteomes" id="UP000662200"/>
    </source>
</evidence>
<gene>
    <name evidence="1" type="ORF">GCM10010124_29300</name>
</gene>
<name>A0A8J3BNQ9_9ACTN</name>